<name>A0ABS6U3W6_9PSEU</name>
<evidence type="ECO:0000256" key="1">
    <source>
        <dbReference type="SAM" id="MobiDB-lite"/>
    </source>
</evidence>
<accession>A0ABS6U3W6</accession>
<dbReference type="PANTHER" id="PTHR24023:SF1082">
    <property type="entry name" value="COLLAGEN TRIPLE HELIX REPEAT"/>
    <property type="match status" value="1"/>
</dbReference>
<proteinExistence type="predicted"/>
<dbReference type="Proteomes" id="UP000694300">
    <property type="component" value="Unassembled WGS sequence"/>
</dbReference>
<protein>
    <submittedName>
        <fullName evidence="2">Collagen-like protein</fullName>
    </submittedName>
</protein>
<dbReference type="Pfam" id="PF01391">
    <property type="entry name" value="Collagen"/>
    <property type="match status" value="2"/>
</dbReference>
<feature type="compositionally biased region" description="Low complexity" evidence="1">
    <location>
        <begin position="234"/>
        <end position="273"/>
    </location>
</feature>
<comment type="caution">
    <text evidence="2">The sequence shown here is derived from an EMBL/GenBank/DDBJ whole genome shotgun (WGS) entry which is preliminary data.</text>
</comment>
<evidence type="ECO:0000313" key="3">
    <source>
        <dbReference type="Proteomes" id="UP000694300"/>
    </source>
</evidence>
<sequence>MSVPRNALVGTPPGCAADQRMRGITPFPGRYRASPRGRAGTRRTASGGGAPASRSPGECSTAAGQQGRGGAGQWTTRGTSSMTQPADVNERGTGKRGGKKNQAGDPGEQGPRGPVGPAGERGAQGESGPVGAVGERGDKGATGPVGPAGERGNKGANGPAGPAGEPGDKGEKGPVGPAGERGDKGTKGPAGPAGEPGDKGEKGPIGPAGERGDKGTKGPAGTVGEPGDKGDQGPVGARGATGRTGPQGPQGEQGPEGPVGPRGVAGVQGRPGPDGVVLLAQPVPADLMRNVLKAALDVSPRTLLDPRAGFRYVTTLASRLVKLQGGLLLRAVLTDDEDARTDPAGRSNVRSIA</sequence>
<feature type="region of interest" description="Disordered" evidence="1">
    <location>
        <begin position="1"/>
        <end position="273"/>
    </location>
</feature>
<dbReference type="InterPro" id="IPR008160">
    <property type="entry name" value="Collagen"/>
</dbReference>
<organism evidence="2 3">
    <name type="scientific">Pseudonocardia oceani</name>
    <dbReference type="NCBI Taxonomy" id="2792013"/>
    <lineage>
        <taxon>Bacteria</taxon>
        <taxon>Bacillati</taxon>
        <taxon>Actinomycetota</taxon>
        <taxon>Actinomycetes</taxon>
        <taxon>Pseudonocardiales</taxon>
        <taxon>Pseudonocardiaceae</taxon>
        <taxon>Pseudonocardia</taxon>
    </lineage>
</organism>
<dbReference type="EMBL" id="JADQDF010000001">
    <property type="protein sequence ID" value="MBW0126924.1"/>
    <property type="molecule type" value="Genomic_DNA"/>
</dbReference>
<reference evidence="2 3" key="1">
    <citation type="submission" date="2020-11" db="EMBL/GenBank/DDBJ databases">
        <title>Pseudonocardia abyssalis sp. nov. and Pseudonocardia oceani sp. nov., description and phylogenomic analysis of two novel actinomycetes isolated from the deep Southern Ocean.</title>
        <authorList>
            <person name="Parra J."/>
        </authorList>
    </citation>
    <scope>NUCLEOTIDE SEQUENCE [LARGE SCALE GENOMIC DNA]</scope>
    <source>
        <strain evidence="3">KRD185</strain>
    </source>
</reference>
<evidence type="ECO:0000313" key="2">
    <source>
        <dbReference type="EMBL" id="MBW0126924.1"/>
    </source>
</evidence>
<dbReference type="PANTHER" id="PTHR24023">
    <property type="entry name" value="COLLAGEN ALPHA"/>
    <property type="match status" value="1"/>
</dbReference>
<gene>
    <name evidence="2" type="ORF">I4I82_04410</name>
</gene>
<keyword evidence="3" id="KW-1185">Reference proteome</keyword>
<feature type="compositionally biased region" description="Low complexity" evidence="1">
    <location>
        <begin position="154"/>
        <end position="165"/>
    </location>
</feature>
<feature type="compositionally biased region" description="Low complexity" evidence="1">
    <location>
        <begin position="42"/>
        <end position="65"/>
    </location>
</feature>
<dbReference type="InterPro" id="IPR050149">
    <property type="entry name" value="Collagen_superfamily"/>
</dbReference>